<reference evidence="1 2" key="1">
    <citation type="submission" date="2015-11" db="EMBL/GenBank/DDBJ databases">
        <authorList>
            <person name="Hill K.K."/>
            <person name="Shirey T.B."/>
            <person name="Raphael B."/>
            <person name="Daligault H.E."/>
            <person name="Davenport K.W."/>
            <person name="Bruce D.C."/>
            <person name="Foley B.T."/>
            <person name="Johnson S.L."/>
        </authorList>
    </citation>
    <scope>NUCLEOTIDE SEQUENCE [LARGE SCALE GENOMIC DNA]</scope>
    <source>
        <strain evidence="1 2">CDC_1632</strain>
    </source>
</reference>
<evidence type="ECO:0000313" key="2">
    <source>
        <dbReference type="Proteomes" id="UP000182204"/>
    </source>
</evidence>
<accession>A0A1L3NI69</accession>
<dbReference type="Proteomes" id="UP000182204">
    <property type="component" value="Chromosome"/>
</dbReference>
<proteinExistence type="predicted"/>
<dbReference type="AlphaFoldDB" id="A0A1L3NI69"/>
<sequence>MIKNTNINSRFSYNVTISIFDLDTNKLYIYTLDT</sequence>
<gene>
    <name evidence="1" type="ORF">NPD5_397</name>
</gene>
<evidence type="ECO:0000313" key="1">
    <source>
        <dbReference type="EMBL" id="APH15783.1"/>
    </source>
</evidence>
<dbReference type="EMBL" id="CP013243">
    <property type="protein sequence ID" value="APH15783.1"/>
    <property type="molecule type" value="Genomic_DNA"/>
</dbReference>
<protein>
    <submittedName>
        <fullName evidence="1">Uncharacterized protein</fullName>
    </submittedName>
</protein>
<name>A0A1L3NI69_CLOSG</name>
<organism evidence="1 2">
    <name type="scientific">Clostridium sporogenes</name>
    <dbReference type="NCBI Taxonomy" id="1509"/>
    <lineage>
        <taxon>Bacteria</taxon>
        <taxon>Bacillati</taxon>
        <taxon>Bacillota</taxon>
        <taxon>Clostridia</taxon>
        <taxon>Eubacteriales</taxon>
        <taxon>Clostridiaceae</taxon>
        <taxon>Clostridium</taxon>
    </lineage>
</organism>